<dbReference type="InterPro" id="IPR027417">
    <property type="entry name" value="P-loop_NTPase"/>
</dbReference>
<dbReference type="Pfam" id="PF13087">
    <property type="entry name" value="AAA_12"/>
    <property type="match status" value="1"/>
</dbReference>
<dbReference type="GO" id="GO:0004386">
    <property type="term" value="F:helicase activity"/>
    <property type="evidence" value="ECO:0007669"/>
    <property type="project" value="InterPro"/>
</dbReference>
<reference evidence="4" key="1">
    <citation type="journal article" date="2023" name="Science">
        <title>Elucidation of the pathway for biosynthesis of saponin adjuvants from the soapbark tree.</title>
        <authorList>
            <person name="Reed J."/>
            <person name="Orme A."/>
            <person name="El-Demerdash A."/>
            <person name="Owen C."/>
            <person name="Martin L.B.B."/>
            <person name="Misra R.C."/>
            <person name="Kikuchi S."/>
            <person name="Rejzek M."/>
            <person name="Martin A.C."/>
            <person name="Harkess A."/>
            <person name="Leebens-Mack J."/>
            <person name="Louveau T."/>
            <person name="Stephenson M.J."/>
            <person name="Osbourn A."/>
        </authorList>
    </citation>
    <scope>NUCLEOTIDE SEQUENCE</scope>
    <source>
        <strain evidence="4">S10</strain>
    </source>
</reference>
<feature type="domain" description="DNA2/NAM7 helicase helicase" evidence="2">
    <location>
        <begin position="453"/>
        <end position="529"/>
    </location>
</feature>
<gene>
    <name evidence="4" type="ORF">O6P43_012264</name>
</gene>
<proteinExistence type="predicted"/>
<dbReference type="CDD" id="cd18042">
    <property type="entry name" value="DEXXQc_SETX"/>
    <property type="match status" value="1"/>
</dbReference>
<keyword evidence="5" id="KW-1185">Reference proteome</keyword>
<dbReference type="FunFam" id="3.40.50.300:FF:002371">
    <property type="entry name" value="Predicted protein"/>
    <property type="match status" value="1"/>
</dbReference>
<dbReference type="PANTHER" id="PTHR10887">
    <property type="entry name" value="DNA2/NAM7 HELICASE FAMILY"/>
    <property type="match status" value="1"/>
</dbReference>
<dbReference type="InterPro" id="IPR041679">
    <property type="entry name" value="DNA2/NAM7-like_C"/>
</dbReference>
<dbReference type="PANTHER" id="PTHR10887:SF538">
    <property type="entry name" value="HELICASE MAGATAMA 3-RELATED"/>
    <property type="match status" value="1"/>
</dbReference>
<dbReference type="AlphaFoldDB" id="A0AAD7PUV7"/>
<dbReference type="InterPro" id="IPR045055">
    <property type="entry name" value="DNA2/NAM7-like"/>
</dbReference>
<dbReference type="KEGG" id="qsa:O6P43_012264"/>
<dbReference type="GO" id="GO:0016787">
    <property type="term" value="F:hydrolase activity"/>
    <property type="evidence" value="ECO:0007669"/>
    <property type="project" value="UniProtKB-KW"/>
</dbReference>
<feature type="region of interest" description="Disordered" evidence="1">
    <location>
        <begin position="802"/>
        <end position="830"/>
    </location>
</feature>
<dbReference type="InterPro" id="IPR047187">
    <property type="entry name" value="SF1_C_Upf1"/>
</dbReference>
<protein>
    <submittedName>
        <fullName evidence="4">P-loop containing nucleoside triphosphate hydrolases superfamily protein</fullName>
    </submittedName>
</protein>
<evidence type="ECO:0000313" key="4">
    <source>
        <dbReference type="EMBL" id="KAJ7968114.1"/>
    </source>
</evidence>
<evidence type="ECO:0000259" key="3">
    <source>
        <dbReference type="Pfam" id="PF13087"/>
    </source>
</evidence>
<dbReference type="Gene3D" id="3.40.50.300">
    <property type="entry name" value="P-loop containing nucleotide triphosphate hydrolases"/>
    <property type="match status" value="2"/>
</dbReference>
<feature type="region of interest" description="Disordered" evidence="1">
    <location>
        <begin position="433"/>
        <end position="455"/>
    </location>
</feature>
<dbReference type="InterPro" id="IPR041677">
    <property type="entry name" value="DNA2/NAM7_AAA_11"/>
</dbReference>
<dbReference type="EMBL" id="JARAOO010000005">
    <property type="protein sequence ID" value="KAJ7968114.1"/>
    <property type="molecule type" value="Genomic_DNA"/>
</dbReference>
<evidence type="ECO:0000313" key="5">
    <source>
        <dbReference type="Proteomes" id="UP001163823"/>
    </source>
</evidence>
<evidence type="ECO:0000256" key="1">
    <source>
        <dbReference type="SAM" id="MobiDB-lite"/>
    </source>
</evidence>
<feature type="domain" description="DNA2/NAM7 helicase-like C-terminal" evidence="3">
    <location>
        <begin position="537"/>
        <end position="733"/>
    </location>
</feature>
<evidence type="ECO:0000259" key="2">
    <source>
        <dbReference type="Pfam" id="PF13086"/>
    </source>
</evidence>
<accession>A0AAD7PUV7</accession>
<feature type="compositionally biased region" description="Acidic residues" evidence="1">
    <location>
        <begin position="811"/>
        <end position="830"/>
    </location>
</feature>
<dbReference type="SUPFAM" id="SSF52540">
    <property type="entry name" value="P-loop containing nucleoside triphosphate hydrolases"/>
    <property type="match status" value="1"/>
</dbReference>
<dbReference type="CDD" id="cd18808">
    <property type="entry name" value="SF1_C_Upf1"/>
    <property type="match status" value="1"/>
</dbReference>
<name>A0AAD7PUV7_QUISA</name>
<keyword evidence="4" id="KW-0378">Hydrolase</keyword>
<dbReference type="Pfam" id="PF13086">
    <property type="entry name" value="AAA_11"/>
    <property type="match status" value="2"/>
</dbReference>
<sequence>MAVDKEKLEEESTIRRFYQIVLSWDYFRLLKESKKRKESKGETSDEGALGLRKVKTTYKDINDYISTYEPLIFEEAKSQIIKEKEDEEVIEWKLGIVKSSTEADGFHFIEFPCEIKEGESISQNDLLLISREKFLDSRLPTVYAFALVEHIRRFSETRLLRVRLYLASEFLRFSIDEVKSSPRLLSMRSYISESERQLYFLKICSLSTIAREYLAVRSISSLPYKDLILTAAGGNSGSEDQAWKISRVLKEYVESIFNQYQRNAIDAGLSPNAFVLIQGPPGTGKTQTILGLLSTILHSTPSRMHSKGGSHEFKRGPQLPIEEKYKHWGQASPWLTCSNPRDTLMPKDGDDGYFPTTGNELKPEAVTSTRKYRVRVLVCAPSNSALDEIVLRVVNGGIHDENDRAYCPKIVRIGLKAHHSIKSVSLDELVKQKRAGAGKPSTDKQNHGPAGSDDDSIRSVILDEATIVFSTLSFSGSHIFSKLNRGFDVVIIDEAAQAVEPATLVPLANRCKKVFLVGDPAQLPATVISDIAKNHGYGTSLFERLMQAGYPVTMLKTQYRMHPEIRSFPSREFYEDSLEDGEDVKERTEREWHDYRCFGPFCFFDIHEGQESRPSGSGSWINLDEVEFVLLLYQKLVTMYPVLKSGNQLAVISPYSQQVKLFKKRFEDASGMSSEKVVDICTVDGCQGREKDIAIFSCVRASKDRSIGFVEDIRRMNVGITRAKSAVLVVGSASTLRRNKHWNKLVESAEERDCLFKVSKPYASFFSDENLKSMRAKKNEFISQMMGPLFEMDNNNVPVIDNAGDDHMGQEENDYGDADADMDDGGYDDD</sequence>
<organism evidence="4 5">
    <name type="scientific">Quillaja saponaria</name>
    <name type="common">Soap bark tree</name>
    <dbReference type="NCBI Taxonomy" id="32244"/>
    <lineage>
        <taxon>Eukaryota</taxon>
        <taxon>Viridiplantae</taxon>
        <taxon>Streptophyta</taxon>
        <taxon>Embryophyta</taxon>
        <taxon>Tracheophyta</taxon>
        <taxon>Spermatophyta</taxon>
        <taxon>Magnoliopsida</taxon>
        <taxon>eudicotyledons</taxon>
        <taxon>Gunneridae</taxon>
        <taxon>Pentapetalae</taxon>
        <taxon>rosids</taxon>
        <taxon>fabids</taxon>
        <taxon>Fabales</taxon>
        <taxon>Quillajaceae</taxon>
        <taxon>Quillaja</taxon>
    </lineage>
</organism>
<comment type="caution">
    <text evidence="4">The sequence shown here is derived from an EMBL/GenBank/DDBJ whole genome shotgun (WGS) entry which is preliminary data.</text>
</comment>
<feature type="domain" description="DNA2/NAM7 helicase helicase" evidence="2">
    <location>
        <begin position="257"/>
        <end position="436"/>
    </location>
</feature>
<dbReference type="Proteomes" id="UP001163823">
    <property type="component" value="Chromosome 5"/>
</dbReference>